<dbReference type="GO" id="GO:0046872">
    <property type="term" value="F:metal ion binding"/>
    <property type="evidence" value="ECO:0007669"/>
    <property type="project" value="UniProtKB-KW"/>
</dbReference>
<reference evidence="7 8" key="1">
    <citation type="submission" date="2019-03" db="EMBL/GenBank/DDBJ databases">
        <title>Genomic Encyclopedia of Type Strains, Phase IV (KMG-IV): sequencing the most valuable type-strain genomes for metagenomic binning, comparative biology and taxonomic classification.</title>
        <authorList>
            <person name="Goeker M."/>
        </authorList>
    </citation>
    <scope>NUCLEOTIDE SEQUENCE [LARGE SCALE GENOMIC DNA]</scope>
    <source>
        <strain evidence="7 8">DSM 100433</strain>
    </source>
</reference>
<dbReference type="InterPro" id="IPR018709">
    <property type="entry name" value="CoA_activase_DUF2229"/>
</dbReference>
<dbReference type="PANTHER" id="PTHR32329">
    <property type="entry name" value="BIFUNCTIONAL PROTEIN [INCLUDES 2-HYDROXYACYL-COA DEHYDRATASE (N-TER) AND ITS ACTIVATOR DOMAIN (C_TERM)-RELATED"/>
    <property type="match status" value="1"/>
</dbReference>
<dbReference type="CDD" id="cd24034">
    <property type="entry name" value="ASKHA_NBD_O66634-like_rpt1"/>
    <property type="match status" value="1"/>
</dbReference>
<protein>
    <submittedName>
        <fullName evidence="7">CoA-substrate-specific enzyme activase</fullName>
    </submittedName>
</protein>
<dbReference type="InterPro" id="IPR008275">
    <property type="entry name" value="CoA_E_activase_dom"/>
</dbReference>
<feature type="domain" description="DUF2229" evidence="6">
    <location>
        <begin position="663"/>
        <end position="881"/>
    </location>
</feature>
<dbReference type="AlphaFoldDB" id="A0A9X8UI65"/>
<comment type="caution">
    <text evidence="7">The sequence shown here is derived from an EMBL/GenBank/DDBJ whole genome shotgun (WGS) entry which is preliminary data.</text>
</comment>
<feature type="domain" description="ATPase BadF/BadG/BcrA/BcrD type" evidence="5">
    <location>
        <begin position="320"/>
        <end position="574"/>
    </location>
</feature>
<keyword evidence="3" id="KW-0408">Iron</keyword>
<dbReference type="GO" id="GO:0051536">
    <property type="term" value="F:iron-sulfur cluster binding"/>
    <property type="evidence" value="ECO:0007669"/>
    <property type="project" value="UniProtKB-KW"/>
</dbReference>
<feature type="domain" description="ATPase BadF/BadG/BcrA/BcrD type" evidence="5">
    <location>
        <begin position="5"/>
        <end position="255"/>
    </location>
</feature>
<name>A0A9X8UI65_9FIRM</name>
<dbReference type="InterPro" id="IPR051805">
    <property type="entry name" value="Dehydratase_Activator_Redct"/>
</dbReference>
<proteinExistence type="predicted"/>
<evidence type="ECO:0000256" key="1">
    <source>
        <dbReference type="ARBA" id="ARBA00001966"/>
    </source>
</evidence>
<dbReference type="RefSeq" id="WP_132085014.1">
    <property type="nucleotide sequence ID" value="NZ_JADNAH010000034.1"/>
</dbReference>
<dbReference type="InterPro" id="IPR043129">
    <property type="entry name" value="ATPase_NBD"/>
</dbReference>
<evidence type="ECO:0000259" key="6">
    <source>
        <dbReference type="Pfam" id="PF09989"/>
    </source>
</evidence>
<dbReference type="Proteomes" id="UP000294682">
    <property type="component" value="Unassembled WGS sequence"/>
</dbReference>
<comment type="cofactor">
    <cofactor evidence="1">
        <name>[4Fe-4S] cluster</name>
        <dbReference type="ChEBI" id="CHEBI:49883"/>
    </cofactor>
</comment>
<evidence type="ECO:0000256" key="2">
    <source>
        <dbReference type="ARBA" id="ARBA00022723"/>
    </source>
</evidence>
<evidence type="ECO:0000313" key="7">
    <source>
        <dbReference type="EMBL" id="TCL42249.1"/>
    </source>
</evidence>
<dbReference type="InterPro" id="IPR002731">
    <property type="entry name" value="ATPase_BadF"/>
</dbReference>
<evidence type="ECO:0000256" key="4">
    <source>
        <dbReference type="ARBA" id="ARBA00023014"/>
    </source>
</evidence>
<dbReference type="NCBIfam" id="TIGR00241">
    <property type="entry name" value="CoA_E_activ"/>
    <property type="match status" value="1"/>
</dbReference>
<dbReference type="SUPFAM" id="SSF53067">
    <property type="entry name" value="Actin-like ATPase domain"/>
    <property type="match status" value="2"/>
</dbReference>
<dbReference type="Pfam" id="PF09989">
    <property type="entry name" value="DUF2229"/>
    <property type="match status" value="1"/>
</dbReference>
<sequence>MHYKIGIDIGSTTLKCVVLDESDNILYKSYERHMSRVRQLTLEKFVELEELLRGNELKVSITGSAGLGVSDKSGLPFVQEVFATSQAAKVYYPQTDVVIELGGEDAKILFLQGTPEERMNSTCAGGTGSFIDQMAALLAVDVGELDRLSLRHTCLYPIASRCGVFAKTDIQPLINQGAQKEDLAASIFQAVVDQTIAGLAQGRPIVGNVLFLGGPLAFLQGLRQRFVETLKLDERSAIFTPLAQYFVALGAAIYAGGLPQSFCYGDLIAAMERALKAPSESRGLPPLFESDAEYEAFQKRHQSAKVDSVDLAEYCGGVYIGIDAGSTTTKLAVIDERDNLLYSHYCRNNGNPLEVVLQELGTIYFLGKDRIKVLGSAVTGYGEELMLGAFDVDEGVVETVAHYTAARHFNPDVSFIIDIGGQDMKCFHIKDGAIDSILLNEACSSGCGSFIETFANSMGYPIEEFARLGLFAKAPVDLGTRCTVFMNSSVKQAQKDGAPVEDISAGLSISVVKNALYKVIRVHSADELGENIVVQGGTFLNDSVLRSFEKELGHDVVRPQIAGLMGAYGAALIAKERSKGQSTISTREELEQFTHTSVPVTCKRCTNHCRLTINTFPGGRKFISGNKCERPVTGEKGADLPNLYQFKYGLLTSLPKFPNKRGTMGIPLALNMYENLPFWNTFFGRLGFEVVVSDSSTRKLYSSGQHTIPSDTVCFPAKVTHGHIQNLIGKGVDSIFYPCMSYNFDEGMSDNCYNCPVVAYYPEVIFANMSVPPNIRFLYPYISLNDRDFFVKRITGVLREYWPDIGKRAVADAATAAYDALEAHHNAIREEGLRAIQYAKDHRRKTIILSGRPYHIDPLINHGIDNLIASLGFVILSEDSVPALPEYHRVNVLNQWTYHARMYNAARQCVGMPDTEMVQLVSFGCGLDAITTDEVRELLRHGGKLYTQIKIDEINNLGAVKIRLRSLQAAMNGRAEESRLPTGKA</sequence>
<evidence type="ECO:0000313" key="8">
    <source>
        <dbReference type="Proteomes" id="UP000294682"/>
    </source>
</evidence>
<accession>A0A9X8UI65</accession>
<dbReference type="Gene3D" id="3.30.420.40">
    <property type="match status" value="4"/>
</dbReference>
<dbReference type="PANTHER" id="PTHR32329:SF4">
    <property type="entry name" value="ACTIVATOR OF 2-HYDROXYACYL-COA DEHYDRATASE"/>
    <property type="match status" value="1"/>
</dbReference>
<keyword evidence="4" id="KW-0411">Iron-sulfur</keyword>
<gene>
    <name evidence="7" type="ORF">EDD78_11112</name>
</gene>
<dbReference type="EMBL" id="SLUK01000011">
    <property type="protein sequence ID" value="TCL42249.1"/>
    <property type="molecule type" value="Genomic_DNA"/>
</dbReference>
<keyword evidence="2" id="KW-0479">Metal-binding</keyword>
<dbReference type="Pfam" id="PF01869">
    <property type="entry name" value="BcrAD_BadFG"/>
    <property type="match status" value="2"/>
</dbReference>
<evidence type="ECO:0000259" key="5">
    <source>
        <dbReference type="Pfam" id="PF01869"/>
    </source>
</evidence>
<keyword evidence="8" id="KW-1185">Reference proteome</keyword>
<dbReference type="CDD" id="cd24035">
    <property type="entry name" value="ASKHA_NBD_O66634-like_rpt2"/>
    <property type="match status" value="1"/>
</dbReference>
<evidence type="ECO:0000256" key="3">
    <source>
        <dbReference type="ARBA" id="ARBA00023004"/>
    </source>
</evidence>
<organism evidence="7 8">
    <name type="scientific">Harryflintia acetispora</name>
    <dbReference type="NCBI Taxonomy" id="1849041"/>
    <lineage>
        <taxon>Bacteria</taxon>
        <taxon>Bacillati</taxon>
        <taxon>Bacillota</taxon>
        <taxon>Clostridia</taxon>
        <taxon>Eubacteriales</taxon>
        <taxon>Oscillospiraceae</taxon>
        <taxon>Harryflintia</taxon>
    </lineage>
</organism>